<reference evidence="11 12" key="1">
    <citation type="submission" date="2020-10" db="EMBL/GenBank/DDBJ databases">
        <title>Haloactinobacterium sp. RN3S43, a bacterium isolated from saline soil.</title>
        <authorList>
            <person name="Sun J.-Q."/>
        </authorList>
    </citation>
    <scope>NUCLEOTIDE SEQUENCE [LARGE SCALE GENOMIC DNA]</scope>
    <source>
        <strain evidence="11 12">RN3S43</strain>
    </source>
</reference>
<keyword evidence="5 7" id="KW-0472">Membrane</keyword>
<dbReference type="GO" id="GO:0022857">
    <property type="term" value="F:transmembrane transporter activity"/>
    <property type="evidence" value="ECO:0007669"/>
    <property type="project" value="TreeGrafter"/>
</dbReference>
<evidence type="ECO:0000256" key="7">
    <source>
        <dbReference type="SAM" id="Phobius"/>
    </source>
</evidence>
<feature type="transmembrane region" description="Helical" evidence="7">
    <location>
        <begin position="323"/>
        <end position="346"/>
    </location>
</feature>
<gene>
    <name evidence="11" type="ORF">IM660_15925</name>
</gene>
<evidence type="ECO:0000256" key="5">
    <source>
        <dbReference type="ARBA" id="ARBA00023136"/>
    </source>
</evidence>
<dbReference type="PANTHER" id="PTHR30572:SF4">
    <property type="entry name" value="ABC TRANSPORTER PERMEASE YTRF"/>
    <property type="match status" value="1"/>
</dbReference>
<evidence type="ECO:0000256" key="3">
    <source>
        <dbReference type="ARBA" id="ARBA00022692"/>
    </source>
</evidence>
<name>A0A7M1SR81_9MICO</name>
<proteinExistence type="inferred from homology"/>
<dbReference type="KEGG" id="halt:IM660_15925"/>
<dbReference type="EMBL" id="CP063169">
    <property type="protein sequence ID" value="QOR70099.1"/>
    <property type="molecule type" value="Genomic_DNA"/>
</dbReference>
<feature type="signal peptide" evidence="8">
    <location>
        <begin position="1"/>
        <end position="20"/>
    </location>
</feature>
<dbReference type="InterPro" id="IPR025857">
    <property type="entry name" value="MacB_PCD"/>
</dbReference>
<keyword evidence="3 7" id="KW-0812">Transmembrane</keyword>
<dbReference type="Proteomes" id="UP000593758">
    <property type="component" value="Chromosome"/>
</dbReference>
<dbReference type="InterPro" id="IPR050250">
    <property type="entry name" value="Macrolide_Exporter_MacB"/>
</dbReference>
<evidence type="ECO:0000259" key="10">
    <source>
        <dbReference type="Pfam" id="PF12704"/>
    </source>
</evidence>
<feature type="domain" description="MacB-like periplasmic core" evidence="10">
    <location>
        <begin position="1"/>
        <end position="201"/>
    </location>
</feature>
<evidence type="ECO:0000259" key="9">
    <source>
        <dbReference type="Pfam" id="PF02687"/>
    </source>
</evidence>
<keyword evidence="4 7" id="KW-1133">Transmembrane helix</keyword>
<keyword evidence="12" id="KW-1185">Reference proteome</keyword>
<comment type="subcellular location">
    <subcellularLocation>
        <location evidence="1">Cell membrane</location>
        <topology evidence="1">Multi-pass membrane protein</topology>
    </subcellularLocation>
</comment>
<dbReference type="GO" id="GO:0005886">
    <property type="term" value="C:plasma membrane"/>
    <property type="evidence" value="ECO:0007669"/>
    <property type="project" value="UniProtKB-SubCell"/>
</dbReference>
<evidence type="ECO:0000256" key="2">
    <source>
        <dbReference type="ARBA" id="ARBA00022475"/>
    </source>
</evidence>
<dbReference type="AlphaFoldDB" id="A0A7M1SR81"/>
<evidence type="ECO:0000256" key="1">
    <source>
        <dbReference type="ARBA" id="ARBA00004651"/>
    </source>
</evidence>
<evidence type="ECO:0000256" key="6">
    <source>
        <dbReference type="ARBA" id="ARBA00038076"/>
    </source>
</evidence>
<feature type="transmembrane region" description="Helical" evidence="7">
    <location>
        <begin position="284"/>
        <end position="317"/>
    </location>
</feature>
<dbReference type="Pfam" id="PF02687">
    <property type="entry name" value="FtsX"/>
    <property type="match status" value="1"/>
</dbReference>
<organism evidence="11 12">
    <name type="scientific">Ruania alkalisoli</name>
    <dbReference type="NCBI Taxonomy" id="2779775"/>
    <lineage>
        <taxon>Bacteria</taxon>
        <taxon>Bacillati</taxon>
        <taxon>Actinomycetota</taxon>
        <taxon>Actinomycetes</taxon>
        <taxon>Micrococcales</taxon>
        <taxon>Ruaniaceae</taxon>
        <taxon>Ruania</taxon>
    </lineage>
</organism>
<keyword evidence="8" id="KW-0732">Signal</keyword>
<dbReference type="Pfam" id="PF12704">
    <property type="entry name" value="MacB_PCD"/>
    <property type="match status" value="1"/>
</dbReference>
<dbReference type="PANTHER" id="PTHR30572">
    <property type="entry name" value="MEMBRANE COMPONENT OF TRANSPORTER-RELATED"/>
    <property type="match status" value="1"/>
</dbReference>
<evidence type="ECO:0000256" key="8">
    <source>
        <dbReference type="SAM" id="SignalP"/>
    </source>
</evidence>
<accession>A0A7M1SR81</accession>
<evidence type="ECO:0000313" key="11">
    <source>
        <dbReference type="EMBL" id="QOR70099.1"/>
    </source>
</evidence>
<sequence length="362" mass="36284">MAIGVAAFVASMGLAATLDAEVNATFDDLRATRLTVQDTRSIPVDPLFDVRTLDNTVAELPGVVAGGTMTDLASAQVSASTTGSPVDVGVVVASRGALDAALVTIADGRLYDSATDRAGTPVALVGAGAAELLGLVDAEPGQMLTIDERSVALAGVLDSPGSESQLSHSIMLSPASASMLDYQLPQELSALVRTESGAAASVASALPLAIRPAEPTAVGVSRPPEPESLRSGVQGSLDIMGLGLAALSLLVGGLGIMNAMVTAVSQRRGEIGLRRALGARPGHIVTLIVAEGSIIGLLGAVIGTATGLSAMIVVGLVSPWAPVLAQWVWLAAPGIGLALGALAGIYPARTSARLSPAEALRQ</sequence>
<feature type="transmembrane region" description="Helical" evidence="7">
    <location>
        <begin position="239"/>
        <end position="264"/>
    </location>
</feature>
<evidence type="ECO:0000256" key="4">
    <source>
        <dbReference type="ARBA" id="ARBA00022989"/>
    </source>
</evidence>
<comment type="similarity">
    <text evidence="6">Belongs to the ABC-4 integral membrane protein family.</text>
</comment>
<protein>
    <submittedName>
        <fullName evidence="11">ABC transporter permease</fullName>
    </submittedName>
</protein>
<feature type="domain" description="ABC3 transporter permease C-terminal" evidence="9">
    <location>
        <begin position="244"/>
        <end position="356"/>
    </location>
</feature>
<dbReference type="InterPro" id="IPR003838">
    <property type="entry name" value="ABC3_permease_C"/>
</dbReference>
<feature type="chain" id="PRO_5039311464" evidence="8">
    <location>
        <begin position="21"/>
        <end position="362"/>
    </location>
</feature>
<evidence type="ECO:0000313" key="12">
    <source>
        <dbReference type="Proteomes" id="UP000593758"/>
    </source>
</evidence>
<keyword evidence="2" id="KW-1003">Cell membrane</keyword>